<reference evidence="11 12" key="1">
    <citation type="submission" date="2024-09" db="EMBL/GenBank/DDBJ databases">
        <authorList>
            <person name="Sun Q."/>
            <person name="Mori K."/>
        </authorList>
    </citation>
    <scope>NUCLEOTIDE SEQUENCE [LARGE SCALE GENOMIC DNA]</scope>
    <source>
        <strain evidence="11 12">TISTR 2452</strain>
    </source>
</reference>
<dbReference type="RefSeq" id="WP_377498775.1">
    <property type="nucleotide sequence ID" value="NZ_JBHMDO010000038.1"/>
</dbReference>
<dbReference type="InterPro" id="IPR036986">
    <property type="entry name" value="S4_RNA-bd_sf"/>
</dbReference>
<keyword evidence="6 8" id="KW-0030">Aminoacyl-tRNA synthetase</keyword>
<dbReference type="Gene3D" id="3.10.290.10">
    <property type="entry name" value="RNA-binding S4 domain"/>
    <property type="match status" value="1"/>
</dbReference>
<evidence type="ECO:0000256" key="7">
    <source>
        <dbReference type="ARBA" id="ARBA00048248"/>
    </source>
</evidence>
<comment type="catalytic activity">
    <reaction evidence="7 8">
        <text>tRNA(Tyr) + L-tyrosine + ATP = L-tyrosyl-tRNA(Tyr) + AMP + diphosphate + H(+)</text>
        <dbReference type="Rhea" id="RHEA:10220"/>
        <dbReference type="Rhea" id="RHEA-COMP:9706"/>
        <dbReference type="Rhea" id="RHEA-COMP:9707"/>
        <dbReference type="ChEBI" id="CHEBI:15378"/>
        <dbReference type="ChEBI" id="CHEBI:30616"/>
        <dbReference type="ChEBI" id="CHEBI:33019"/>
        <dbReference type="ChEBI" id="CHEBI:58315"/>
        <dbReference type="ChEBI" id="CHEBI:78442"/>
        <dbReference type="ChEBI" id="CHEBI:78536"/>
        <dbReference type="ChEBI" id="CHEBI:456215"/>
        <dbReference type="EC" id="6.1.1.1"/>
    </reaction>
</comment>
<feature type="short sequence motif" description="'HIGH' region" evidence="8">
    <location>
        <begin position="39"/>
        <end position="48"/>
    </location>
</feature>
<gene>
    <name evidence="8 11" type="primary">tyrS</name>
    <name evidence="11" type="ORF">ACFFSY_23765</name>
</gene>
<organism evidence="11 12">
    <name type="scientific">Paenibacillus aurantiacus</name>
    <dbReference type="NCBI Taxonomy" id="1936118"/>
    <lineage>
        <taxon>Bacteria</taxon>
        <taxon>Bacillati</taxon>
        <taxon>Bacillota</taxon>
        <taxon>Bacilli</taxon>
        <taxon>Bacillales</taxon>
        <taxon>Paenibacillaceae</taxon>
        <taxon>Paenibacillus</taxon>
    </lineage>
</organism>
<evidence type="ECO:0000256" key="3">
    <source>
        <dbReference type="ARBA" id="ARBA00022840"/>
    </source>
</evidence>
<keyword evidence="2 8" id="KW-0547">Nucleotide-binding</keyword>
<dbReference type="EMBL" id="JBHMDO010000038">
    <property type="protein sequence ID" value="MFB9328963.1"/>
    <property type="molecule type" value="Genomic_DNA"/>
</dbReference>
<name>A0ABV5KWZ8_9BACL</name>
<dbReference type="CDD" id="cd00165">
    <property type="entry name" value="S4"/>
    <property type="match status" value="1"/>
</dbReference>
<dbReference type="InterPro" id="IPR054608">
    <property type="entry name" value="SYY-like_C"/>
</dbReference>
<evidence type="ECO:0000259" key="10">
    <source>
        <dbReference type="SMART" id="SM00363"/>
    </source>
</evidence>
<keyword evidence="8" id="KW-0963">Cytoplasm</keyword>
<comment type="similarity">
    <text evidence="8">Belongs to the class-I aminoacyl-tRNA synthetase family. TyrS type 1 subfamily.</text>
</comment>
<dbReference type="Pfam" id="PF00579">
    <property type="entry name" value="tRNA-synt_1b"/>
    <property type="match status" value="1"/>
</dbReference>
<dbReference type="InterPro" id="IPR002942">
    <property type="entry name" value="S4_RNA-bd"/>
</dbReference>
<dbReference type="CDD" id="cd00805">
    <property type="entry name" value="TyrRS_core"/>
    <property type="match status" value="1"/>
</dbReference>
<feature type="binding site" evidence="8">
    <location>
        <position position="169"/>
    </location>
    <ligand>
        <name>L-tyrosine</name>
        <dbReference type="ChEBI" id="CHEBI:58315"/>
    </ligand>
</feature>
<evidence type="ECO:0000256" key="2">
    <source>
        <dbReference type="ARBA" id="ARBA00022741"/>
    </source>
</evidence>
<sequence>MHILDDLAFRGLVHQATDLEGLREQLNTGTVKLYAGFDPTAESLHIGHLLPVLTLRRFQQAGHVPFALVGGATGMIGDPTGRSEERPYNTQDTVEQWTSSIRSQLSRFLDFDHPERAARVFNNYDWFRSMNVIEFLRDTGIRFTVNYMLAKETVQSRLPLGISFTEMSYMLLQAYDFRFLHQEYGCSLQIGGSDQWGNITAGLELISRTDGGEAFGLTMPLIMKSDGTKFGKTAGGAIWLDPAKTSPYQFYQFWLQTDDADVIRFLKYFTFLSKADIERLEQTVRSAPEQREAQSVLARELTLLVHGEEALAGAVRVSEALFRGNVDTLTSDDLADVARSIPTVQLAESSLNIVELLVAAGAASSKRQAREDVQSGAVALNGTKARDANQLVAAADALFGRYVLAKVGKKKYVMAVFGG</sequence>
<keyword evidence="4 9" id="KW-0694">RNA-binding</keyword>
<feature type="binding site" evidence="8">
    <location>
        <position position="173"/>
    </location>
    <ligand>
        <name>L-tyrosine</name>
        <dbReference type="ChEBI" id="CHEBI:58315"/>
    </ligand>
</feature>
<evidence type="ECO:0000256" key="8">
    <source>
        <dbReference type="HAMAP-Rule" id="MF_02006"/>
    </source>
</evidence>
<protein>
    <recommendedName>
        <fullName evidence="8">Tyrosine--tRNA ligase</fullName>
        <ecNumber evidence="8">6.1.1.1</ecNumber>
    </recommendedName>
    <alternativeName>
        <fullName evidence="8">Tyrosyl-tRNA synthetase</fullName>
        <shortName evidence="8">TyrRS</shortName>
    </alternativeName>
</protein>
<evidence type="ECO:0000256" key="5">
    <source>
        <dbReference type="ARBA" id="ARBA00022917"/>
    </source>
</evidence>
<dbReference type="InterPro" id="IPR024107">
    <property type="entry name" value="Tyr-tRNA-ligase_bac_1"/>
</dbReference>
<dbReference type="SMART" id="SM00363">
    <property type="entry name" value="S4"/>
    <property type="match status" value="1"/>
</dbReference>
<keyword evidence="1 8" id="KW-0436">Ligase</keyword>
<proteinExistence type="inferred from homology"/>
<dbReference type="InterPro" id="IPR002307">
    <property type="entry name" value="Tyr-tRNA-ligase"/>
</dbReference>
<dbReference type="SUPFAM" id="SSF52374">
    <property type="entry name" value="Nucleotidylyl transferase"/>
    <property type="match status" value="1"/>
</dbReference>
<dbReference type="InterPro" id="IPR024088">
    <property type="entry name" value="Tyr-tRNA-ligase_bac-type"/>
</dbReference>
<dbReference type="InterPro" id="IPR001412">
    <property type="entry name" value="aa-tRNA-synth_I_CS"/>
</dbReference>
<dbReference type="Gene3D" id="1.10.240.10">
    <property type="entry name" value="Tyrosyl-Transfer RNA Synthetase"/>
    <property type="match status" value="1"/>
</dbReference>
<evidence type="ECO:0000256" key="6">
    <source>
        <dbReference type="ARBA" id="ARBA00023146"/>
    </source>
</evidence>
<feature type="domain" description="RNA-binding S4" evidence="10">
    <location>
        <begin position="351"/>
        <end position="413"/>
    </location>
</feature>
<dbReference type="SUPFAM" id="SSF55174">
    <property type="entry name" value="Alpha-L RNA-binding motif"/>
    <property type="match status" value="1"/>
</dbReference>
<evidence type="ECO:0000256" key="1">
    <source>
        <dbReference type="ARBA" id="ARBA00022598"/>
    </source>
</evidence>
<feature type="short sequence motif" description="'KMSKS' region" evidence="8">
    <location>
        <begin position="229"/>
        <end position="233"/>
    </location>
</feature>
<evidence type="ECO:0000256" key="4">
    <source>
        <dbReference type="ARBA" id="ARBA00022884"/>
    </source>
</evidence>
<keyword evidence="3 8" id="KW-0067">ATP-binding</keyword>
<comment type="subcellular location">
    <subcellularLocation>
        <location evidence="8">Cytoplasm</location>
    </subcellularLocation>
</comment>
<keyword evidence="5 8" id="KW-0648">Protein biosynthesis</keyword>
<dbReference type="PANTHER" id="PTHR11766">
    <property type="entry name" value="TYROSYL-TRNA SYNTHETASE"/>
    <property type="match status" value="1"/>
</dbReference>
<dbReference type="GO" id="GO:0004831">
    <property type="term" value="F:tyrosine-tRNA ligase activity"/>
    <property type="evidence" value="ECO:0007669"/>
    <property type="project" value="UniProtKB-EC"/>
</dbReference>
<accession>A0ABV5KWZ8</accession>
<evidence type="ECO:0000256" key="9">
    <source>
        <dbReference type="PROSITE-ProRule" id="PRU00182"/>
    </source>
</evidence>
<comment type="function">
    <text evidence="8">Catalyzes the attachment of tyrosine to tRNA(Tyr) in a two-step reaction: tyrosine is first activated by ATP to form Tyr-AMP and then transferred to the acceptor end of tRNA(Tyr).</text>
</comment>
<dbReference type="Proteomes" id="UP001589747">
    <property type="component" value="Unassembled WGS sequence"/>
</dbReference>
<feature type="binding site" evidence="8">
    <location>
        <position position="34"/>
    </location>
    <ligand>
        <name>L-tyrosine</name>
        <dbReference type="ChEBI" id="CHEBI:58315"/>
    </ligand>
</feature>
<dbReference type="InterPro" id="IPR014729">
    <property type="entry name" value="Rossmann-like_a/b/a_fold"/>
</dbReference>
<dbReference type="InterPro" id="IPR002305">
    <property type="entry name" value="aa-tRNA-synth_Ic"/>
</dbReference>
<dbReference type="PRINTS" id="PR01040">
    <property type="entry name" value="TRNASYNTHTYR"/>
</dbReference>
<evidence type="ECO:0000313" key="12">
    <source>
        <dbReference type="Proteomes" id="UP001589747"/>
    </source>
</evidence>
<dbReference type="Gene3D" id="3.40.50.620">
    <property type="entry name" value="HUPs"/>
    <property type="match status" value="1"/>
</dbReference>
<dbReference type="PANTHER" id="PTHR11766:SF0">
    <property type="entry name" value="TYROSINE--TRNA LIGASE, MITOCHONDRIAL"/>
    <property type="match status" value="1"/>
</dbReference>
<comment type="caution">
    <text evidence="11">The sequence shown here is derived from an EMBL/GenBank/DDBJ whole genome shotgun (WGS) entry which is preliminary data.</text>
</comment>
<dbReference type="PROSITE" id="PS00178">
    <property type="entry name" value="AA_TRNA_LIGASE_I"/>
    <property type="match status" value="1"/>
</dbReference>
<comment type="subunit">
    <text evidence="8">Homodimer.</text>
</comment>
<dbReference type="NCBIfam" id="TIGR00234">
    <property type="entry name" value="tyrS"/>
    <property type="match status" value="1"/>
</dbReference>
<keyword evidence="12" id="KW-1185">Reference proteome</keyword>
<dbReference type="HAMAP" id="MF_02006">
    <property type="entry name" value="Tyr_tRNA_synth_type1"/>
    <property type="match status" value="1"/>
</dbReference>
<feature type="binding site" evidence="8">
    <location>
        <position position="232"/>
    </location>
    <ligand>
        <name>ATP</name>
        <dbReference type="ChEBI" id="CHEBI:30616"/>
    </ligand>
</feature>
<dbReference type="EC" id="6.1.1.1" evidence="8"/>
<dbReference type="Pfam" id="PF22421">
    <property type="entry name" value="SYY_C-terminal"/>
    <property type="match status" value="1"/>
</dbReference>
<dbReference type="PROSITE" id="PS50889">
    <property type="entry name" value="S4"/>
    <property type="match status" value="1"/>
</dbReference>
<evidence type="ECO:0000313" key="11">
    <source>
        <dbReference type="EMBL" id="MFB9328963.1"/>
    </source>
</evidence>